<dbReference type="Pfam" id="PF04820">
    <property type="entry name" value="Trp_halogenase"/>
    <property type="match status" value="1"/>
</dbReference>
<dbReference type="RefSeq" id="WP_142944191.1">
    <property type="nucleotide sequence ID" value="NZ_VIKR01000007.1"/>
</dbReference>
<feature type="binding site" evidence="2">
    <location>
        <position position="354"/>
    </location>
    <ligand>
        <name>L-tryptophan</name>
        <dbReference type="ChEBI" id="CHEBI:57912"/>
    </ligand>
</feature>
<keyword evidence="2" id="KW-0274">FAD</keyword>
<dbReference type="GO" id="GO:0000166">
    <property type="term" value="F:nucleotide binding"/>
    <property type="evidence" value="ECO:0007669"/>
    <property type="project" value="UniProtKB-KW"/>
</dbReference>
<feature type="binding site" evidence="2">
    <location>
        <position position="189"/>
    </location>
    <ligand>
        <name>FAD</name>
        <dbReference type="ChEBI" id="CHEBI:57692"/>
    </ligand>
</feature>
<dbReference type="Gene3D" id="3.50.50.60">
    <property type="entry name" value="FAD/NAD(P)-binding domain"/>
    <property type="match status" value="1"/>
</dbReference>
<dbReference type="Proteomes" id="UP000317839">
    <property type="component" value="Unassembled WGS sequence"/>
</dbReference>
<organism evidence="3 4">
    <name type="scientific">Aliikangiella marina</name>
    <dbReference type="NCBI Taxonomy" id="1712262"/>
    <lineage>
        <taxon>Bacteria</taxon>
        <taxon>Pseudomonadati</taxon>
        <taxon>Pseudomonadota</taxon>
        <taxon>Gammaproteobacteria</taxon>
        <taxon>Oceanospirillales</taxon>
        <taxon>Pleioneaceae</taxon>
        <taxon>Aliikangiella</taxon>
    </lineage>
</organism>
<keyword evidence="4" id="KW-1185">Reference proteome</keyword>
<evidence type="ECO:0000256" key="2">
    <source>
        <dbReference type="PIRSR" id="PIRSR011396-2"/>
    </source>
</evidence>
<dbReference type="GO" id="GO:0004497">
    <property type="term" value="F:monooxygenase activity"/>
    <property type="evidence" value="ECO:0007669"/>
    <property type="project" value="InterPro"/>
</dbReference>
<dbReference type="InterPro" id="IPR033856">
    <property type="entry name" value="Trp_halogen"/>
</dbReference>
<dbReference type="PIRSF" id="PIRSF011396">
    <property type="entry name" value="Trp_halogenase"/>
    <property type="match status" value="1"/>
</dbReference>
<dbReference type="SUPFAM" id="SSF51905">
    <property type="entry name" value="FAD/NAD(P)-binding domain"/>
    <property type="match status" value="1"/>
</dbReference>
<dbReference type="PANTHER" id="PTHR43747:SF4">
    <property type="entry name" value="FLAVIN-DEPENDENT TRYPTOPHAN HALOGENASE"/>
    <property type="match status" value="1"/>
</dbReference>
<feature type="binding site" evidence="2">
    <location>
        <position position="83"/>
    </location>
    <ligand>
        <name>7-chloro-L-tryptophan</name>
        <dbReference type="ChEBI" id="CHEBI:58713"/>
    </ligand>
</feature>
<keyword evidence="2" id="KW-0547">Nucleotide-binding</keyword>
<feature type="binding site" evidence="2">
    <location>
        <begin position="14"/>
        <end position="17"/>
    </location>
    <ligand>
        <name>FAD</name>
        <dbReference type="ChEBI" id="CHEBI:57692"/>
    </ligand>
</feature>
<dbReference type="InterPro" id="IPR050816">
    <property type="entry name" value="Flavin-dep_Halogenase_NPB"/>
</dbReference>
<evidence type="ECO:0000313" key="3">
    <source>
        <dbReference type="EMBL" id="TQV70974.1"/>
    </source>
</evidence>
<accession>A0A545T183</accession>
<dbReference type="EMBL" id="VIKR01000007">
    <property type="protein sequence ID" value="TQV70974.1"/>
    <property type="molecule type" value="Genomic_DNA"/>
</dbReference>
<dbReference type="InterPro" id="IPR006905">
    <property type="entry name" value="Flavin_halogenase"/>
</dbReference>
<keyword evidence="2" id="KW-0285">Flavoprotein</keyword>
<protein>
    <submittedName>
        <fullName evidence="3">Tryptophan 7-halogenase</fullName>
    </submittedName>
</protein>
<proteinExistence type="predicted"/>
<comment type="caution">
    <text evidence="3">The sequence shown here is derived from an EMBL/GenBank/DDBJ whole genome shotgun (WGS) entry which is preliminary data.</text>
</comment>
<evidence type="ECO:0000313" key="4">
    <source>
        <dbReference type="Proteomes" id="UP000317839"/>
    </source>
</evidence>
<dbReference type="OrthoDB" id="5751025at2"/>
<evidence type="ECO:0000256" key="1">
    <source>
        <dbReference type="PIRSR" id="PIRSR011396-1"/>
    </source>
</evidence>
<gene>
    <name evidence="3" type="ORF">FLL45_21850</name>
</gene>
<sequence length="520" mass="58943">MTQPLVKKIVIVGGGSAGWLAAGLLAAEHNACAENGIKITLIESPNVPAIGVGEGTWPTMRETLDKIGVSETDFFRSCDASFKQGAKFCKWVDGKDDDAYYHPLVIPNGYTKTNLVHAWQHHKDKIAFADAVCYQGHLCEQGKAPKQISTPEYASVANYAYHLNAPKLGEFLKQHCTEKLNVELIVDHVIDINNDDDGYIESLTTQQNGRLFGDLFIDCTGLKSLLLGQHYQIPFQSKKDILFNDSALAIQVPYQNEDDPIASHTISTAQSAGWIWDIGLPTRRGVGYAYASDYISDEDAEKELRAYIAEKLDRDRVDELTVRKIQFNPGHREKFWHKNCVAIGMAAGFLEPLEASALVLIELAIAKISLDLPANREVMAIAEKRFNKLFLYRWQRIIDFLKLHYVLTKREDTSYWCDNCKPETIPDSLKEMLTFWKHQPPSPHDFTHINEVFPSASWQYILYGMGFETLPSHTDRKTSDYEKAINFFRETQQTTHQYLDALPSNRELINKILKYGMQSV</sequence>
<name>A0A545T183_9GAMM</name>
<feature type="active site" evidence="1">
    <location>
        <position position="83"/>
    </location>
</feature>
<dbReference type="AlphaFoldDB" id="A0A545T183"/>
<dbReference type="PANTHER" id="PTHR43747">
    <property type="entry name" value="FAD-BINDING PROTEIN"/>
    <property type="match status" value="1"/>
</dbReference>
<reference evidence="3 4" key="1">
    <citation type="submission" date="2019-06" db="EMBL/GenBank/DDBJ databases">
        <title>Draft genome of Aliikangiella marina GYP-15.</title>
        <authorList>
            <person name="Wang G."/>
        </authorList>
    </citation>
    <scope>NUCLEOTIDE SEQUENCE [LARGE SCALE GENOMIC DNA]</scope>
    <source>
        <strain evidence="3 4">GYP-15</strain>
    </source>
</reference>
<dbReference type="InterPro" id="IPR036188">
    <property type="entry name" value="FAD/NAD-bd_sf"/>
</dbReference>